<feature type="signal peptide" evidence="1">
    <location>
        <begin position="1"/>
        <end position="21"/>
    </location>
</feature>
<keyword evidence="3" id="KW-1185">Reference proteome</keyword>
<proteinExistence type="predicted"/>
<dbReference type="Proteomes" id="UP001319180">
    <property type="component" value="Unassembled WGS sequence"/>
</dbReference>
<name>A0AAP2GC52_9BACT</name>
<dbReference type="PROSITE" id="PS51257">
    <property type="entry name" value="PROKAR_LIPOPROTEIN"/>
    <property type="match status" value="1"/>
</dbReference>
<evidence type="ECO:0000313" key="2">
    <source>
        <dbReference type="EMBL" id="MBT1685909.1"/>
    </source>
</evidence>
<organism evidence="2 3">
    <name type="scientific">Dawidia soli</name>
    <dbReference type="NCBI Taxonomy" id="2782352"/>
    <lineage>
        <taxon>Bacteria</taxon>
        <taxon>Pseudomonadati</taxon>
        <taxon>Bacteroidota</taxon>
        <taxon>Cytophagia</taxon>
        <taxon>Cytophagales</taxon>
        <taxon>Chryseotaleaceae</taxon>
        <taxon>Dawidia</taxon>
    </lineage>
</organism>
<evidence type="ECO:0000313" key="3">
    <source>
        <dbReference type="Proteomes" id="UP001319180"/>
    </source>
</evidence>
<protein>
    <recommendedName>
        <fullName evidence="4">SprB repeat-containing protein</fullName>
    </recommendedName>
</protein>
<reference evidence="2 3" key="1">
    <citation type="submission" date="2021-05" db="EMBL/GenBank/DDBJ databases">
        <title>A Polyphasic approach of four new species of the genus Ohtaekwangia: Ohtaekwangia histidinii sp. nov., Ohtaekwangia cretensis sp. nov., Ohtaekwangia indiensis sp. nov., Ohtaekwangia reichenbachii sp. nov. from diverse environment.</title>
        <authorList>
            <person name="Octaviana S."/>
        </authorList>
    </citation>
    <scope>NUCLEOTIDE SEQUENCE [LARGE SCALE GENOMIC DNA]</scope>
    <source>
        <strain evidence="2 3">PWU37</strain>
    </source>
</reference>
<dbReference type="Gene3D" id="2.60.40.740">
    <property type="match status" value="1"/>
</dbReference>
<dbReference type="Pfam" id="PF13573">
    <property type="entry name" value="SprB"/>
    <property type="match status" value="1"/>
</dbReference>
<accession>A0AAP2GC52</accession>
<dbReference type="RefSeq" id="WP_254089160.1">
    <property type="nucleotide sequence ID" value="NZ_JAHESC010000005.1"/>
</dbReference>
<comment type="caution">
    <text evidence="2">The sequence shown here is derived from an EMBL/GenBank/DDBJ whole genome shotgun (WGS) entry which is preliminary data.</text>
</comment>
<keyword evidence="1" id="KW-0732">Signal</keyword>
<dbReference type="InterPro" id="IPR025667">
    <property type="entry name" value="SprB_repeat"/>
</dbReference>
<dbReference type="EMBL" id="JAHESC010000005">
    <property type="protein sequence ID" value="MBT1685909.1"/>
    <property type="molecule type" value="Genomic_DNA"/>
</dbReference>
<gene>
    <name evidence="2" type="ORF">KK078_05045</name>
</gene>
<feature type="chain" id="PRO_5043011138" description="SprB repeat-containing protein" evidence="1">
    <location>
        <begin position="22"/>
        <end position="271"/>
    </location>
</feature>
<evidence type="ECO:0000256" key="1">
    <source>
        <dbReference type="SAM" id="SignalP"/>
    </source>
</evidence>
<sequence>MIRRAKYVHFFLIGLLASACANHSEEELVDCATSGLTLAVDNQANPSGCGVEDGTITVSGTGGRTPYQFSLDGTTFQANGAFSKLLGGSYTVTLKDANGCATTTDVTLQVPSSDLTASAETTMTTGCDTNNGSITVTAEGSKTPFQYKLGTGAFGDNPVFENLASGQYSVTVRDADNCAQVISTTVARGESGVTFSGDIKAIIQANCAVSGCHVAGGQSPNFTLFSNVKANAAAIKTRTGARIMPPAGQPALSQSAINEIACWVDDGAKDN</sequence>
<evidence type="ECO:0008006" key="4">
    <source>
        <dbReference type="Google" id="ProtNLM"/>
    </source>
</evidence>
<dbReference type="AlphaFoldDB" id="A0AAP2GC52"/>